<dbReference type="STRING" id="1257025.LEP1GSC203_1061"/>
<accession>N1VSR5</accession>
<organism evidence="1 2">
    <name type="scientific">Leptospira terpstrae serovar Hualin str. LT 11-33 = ATCC 700639</name>
    <dbReference type="NCBI Taxonomy" id="1257025"/>
    <lineage>
        <taxon>Bacteria</taxon>
        <taxon>Pseudomonadati</taxon>
        <taxon>Spirochaetota</taxon>
        <taxon>Spirochaetia</taxon>
        <taxon>Leptospirales</taxon>
        <taxon>Leptospiraceae</taxon>
        <taxon>Leptospira</taxon>
    </lineage>
</organism>
<keyword evidence="2" id="KW-1185">Reference proteome</keyword>
<evidence type="ECO:0000313" key="2">
    <source>
        <dbReference type="Proteomes" id="UP000012371"/>
    </source>
</evidence>
<dbReference type="OrthoDB" id="330304at2"/>
<reference evidence="1" key="1">
    <citation type="submission" date="2013-03" db="EMBL/GenBank/DDBJ databases">
        <authorList>
            <person name="Harkins D.M."/>
            <person name="Durkin A.S."/>
            <person name="Brinkac L.M."/>
            <person name="Haft D.H."/>
            <person name="Selengut J.D."/>
            <person name="Sanka R."/>
            <person name="DePew J."/>
            <person name="Purushe J."/>
            <person name="Hartskeerl R.A."/>
            <person name="Ahmed A."/>
            <person name="van der Linden H."/>
            <person name="Goris M.G.A."/>
            <person name="Vinetz J.M."/>
            <person name="Sutton G.G."/>
            <person name="Nierman W.C."/>
            <person name="Fouts D.E."/>
        </authorList>
    </citation>
    <scope>NUCLEOTIDE SEQUENCE [LARGE SCALE GENOMIC DNA]</scope>
    <source>
        <strain evidence="1">LT 11-33</strain>
    </source>
</reference>
<evidence type="ECO:0000313" key="1">
    <source>
        <dbReference type="EMBL" id="EMY60027.1"/>
    </source>
</evidence>
<proteinExistence type="predicted"/>
<comment type="caution">
    <text evidence="1">The sequence shown here is derived from an EMBL/GenBank/DDBJ whole genome shotgun (WGS) entry which is preliminary data.</text>
</comment>
<dbReference type="Proteomes" id="UP000012371">
    <property type="component" value="Unassembled WGS sequence"/>
</dbReference>
<dbReference type="AlphaFoldDB" id="N1VSR5"/>
<gene>
    <name evidence="1" type="ORF">LEP1GSC203_1061</name>
</gene>
<name>N1VSR5_9LEPT</name>
<protein>
    <submittedName>
        <fullName evidence="1">Uncharacterized protein</fullName>
    </submittedName>
</protein>
<dbReference type="EMBL" id="AOGW02000018">
    <property type="protein sequence ID" value="EMY60027.1"/>
    <property type="molecule type" value="Genomic_DNA"/>
</dbReference>
<dbReference type="RefSeq" id="WP_002975270.1">
    <property type="nucleotide sequence ID" value="NZ_AOGW02000018.1"/>
</dbReference>
<sequence length="231" mass="27715">MFIKKIILLTATCFFGCIYDSNTSEIRILGNHDLSPHRHSRVYIYDQNYQNNVFSYNSPLKFFFLDHIPSPEQKPTEEWKNHTIRIIFFSDENLINNHKHLFKFEKIQDIYSELILLPNNNHIINEFDDVSIFIFLMFDYQPRYRYLQRSMIGFPLNVELRVSIFKNKIEIASCQQIVIKNIFTNNFLEIELKDEVSVFHQLISDKKIDLMTDNLFINKITFCLEKLKIKN</sequence>